<dbReference type="InterPro" id="IPR018154">
    <property type="entry name" value="TLV/ENV_coat_polyprotein"/>
</dbReference>
<keyword evidence="12" id="KW-0378">Hydrolase</keyword>
<keyword evidence="19" id="KW-1015">Disulfide bond</keyword>
<keyword evidence="16" id="KW-0238">DNA-binding</keyword>
<keyword evidence="8" id="KW-0548">Nucleotidyltransferase</keyword>
<keyword evidence="9" id="KW-0540">Nuclease</keyword>
<reference evidence="26 27" key="1">
    <citation type="submission" date="2018-07" db="EMBL/GenBank/DDBJ databases">
        <title>A high quality draft genome assembly of the barn swallow (H. rustica rustica).</title>
        <authorList>
            <person name="Formenti G."/>
            <person name="Chiara M."/>
            <person name="Poveda L."/>
            <person name="Francoijs K.-J."/>
            <person name="Bonisoli-Alquati A."/>
            <person name="Canova L."/>
            <person name="Gianfranceschi L."/>
            <person name="Horner D.S."/>
            <person name="Saino N."/>
        </authorList>
    </citation>
    <scope>NUCLEOTIDE SEQUENCE [LARGE SCALE GENOMIC DNA]</scope>
    <source>
        <strain evidence="26">Chelidonia</strain>
        <tissue evidence="26">Blood</tissue>
    </source>
</reference>
<sequence length="378" mass="42194">MVKDPETGRVEGSHKLVTWGRGYACMSTPTGPKWIPSKWVKPYVPKVSGSRKALGELAHLECWVAKQANLTTDALANLLSDEEITRQATLQNRAAIDYLLLLHGHRCEELEGLCCFNLTSKAKDVHMAIQKIRDMVYNIKRETDDWLSGLFANLGISGWASSIIKTILLGVFILLLVILAFGIIKKMLFNMISVATHSPSINQVVLPPALDFEESMELEEVSEETPEDERNPNKRSTDWGGPPNNHGSLKATVAIMDNISWEDDSWISFEQRHTKNTDSALYMDHVAPLCGKDRGNSQAENAAKDKTFLWEGMASGFIAKERHLMEAIKRPCSLEGCKRNHHNHQHGFTTGKSCLTNLRAFHSGMAEWVDEQGAVDVV</sequence>
<dbReference type="InterPro" id="IPR036862">
    <property type="entry name" value="Integrase_C_dom_sf_retrovir"/>
</dbReference>
<feature type="compositionally biased region" description="Basic and acidic residues" evidence="23">
    <location>
        <begin position="228"/>
        <end position="237"/>
    </location>
</feature>
<evidence type="ECO:0000256" key="15">
    <source>
        <dbReference type="ARBA" id="ARBA00022989"/>
    </source>
</evidence>
<keyword evidence="13" id="KW-1043">Host membrane</keyword>
<dbReference type="Proteomes" id="UP000269221">
    <property type="component" value="Unassembled WGS sequence"/>
</dbReference>
<keyword evidence="4" id="KW-1032">Host cell membrane</keyword>
<keyword evidence="27" id="KW-1185">Reference proteome</keyword>
<evidence type="ECO:0000256" key="9">
    <source>
        <dbReference type="ARBA" id="ARBA00022722"/>
    </source>
</evidence>
<evidence type="ECO:0000256" key="17">
    <source>
        <dbReference type="ARBA" id="ARBA00023136"/>
    </source>
</evidence>
<keyword evidence="11" id="KW-0255">Endonuclease</keyword>
<dbReference type="InterPro" id="IPR001037">
    <property type="entry name" value="Integrase_C_retrovir"/>
</dbReference>
<protein>
    <recommendedName>
        <fullName evidence="25">Integrase-type domain-containing protein</fullName>
    </recommendedName>
</protein>
<evidence type="ECO:0000256" key="19">
    <source>
        <dbReference type="ARBA" id="ARBA00023157"/>
    </source>
</evidence>
<dbReference type="GO" id="GO:0004519">
    <property type="term" value="F:endonuclease activity"/>
    <property type="evidence" value="ECO:0007669"/>
    <property type="project" value="UniProtKB-KW"/>
</dbReference>
<keyword evidence="10" id="KW-0479">Metal-binding</keyword>
<proteinExistence type="predicted"/>
<feature type="transmembrane region" description="Helical" evidence="24">
    <location>
        <begin position="163"/>
        <end position="184"/>
    </location>
</feature>
<gene>
    <name evidence="26" type="ORF">DUI87_06519</name>
</gene>
<keyword evidence="5" id="KW-0945">Host-virus interaction</keyword>
<dbReference type="Gene3D" id="2.30.30.10">
    <property type="entry name" value="Integrase, C-terminal domain superfamily, retroviral"/>
    <property type="match status" value="1"/>
</dbReference>
<organism evidence="26 27">
    <name type="scientific">Hirundo rustica rustica</name>
    <dbReference type="NCBI Taxonomy" id="333673"/>
    <lineage>
        <taxon>Eukaryota</taxon>
        <taxon>Metazoa</taxon>
        <taxon>Chordata</taxon>
        <taxon>Craniata</taxon>
        <taxon>Vertebrata</taxon>
        <taxon>Euteleostomi</taxon>
        <taxon>Archelosauria</taxon>
        <taxon>Archosauria</taxon>
        <taxon>Dinosauria</taxon>
        <taxon>Saurischia</taxon>
        <taxon>Theropoda</taxon>
        <taxon>Coelurosauria</taxon>
        <taxon>Aves</taxon>
        <taxon>Neognathae</taxon>
        <taxon>Neoaves</taxon>
        <taxon>Telluraves</taxon>
        <taxon>Australaves</taxon>
        <taxon>Passeriformes</taxon>
        <taxon>Sylvioidea</taxon>
        <taxon>Hirundinidae</taxon>
        <taxon>Hirundo</taxon>
    </lineage>
</organism>
<evidence type="ECO:0000256" key="21">
    <source>
        <dbReference type="ARBA" id="ARBA00023288"/>
    </source>
</evidence>
<feature type="domain" description="Integrase-type" evidence="25">
    <location>
        <begin position="1"/>
        <end position="45"/>
    </location>
</feature>
<keyword evidence="7 24" id="KW-0812">Transmembrane</keyword>
<evidence type="ECO:0000256" key="23">
    <source>
        <dbReference type="SAM" id="MobiDB-lite"/>
    </source>
</evidence>
<evidence type="ECO:0000256" key="8">
    <source>
        <dbReference type="ARBA" id="ARBA00022695"/>
    </source>
</evidence>
<dbReference type="SUPFAM" id="SSF58069">
    <property type="entry name" value="Virus ectodomain"/>
    <property type="match status" value="1"/>
</dbReference>
<evidence type="ECO:0000256" key="13">
    <source>
        <dbReference type="ARBA" id="ARBA00022870"/>
    </source>
</evidence>
<keyword evidence="18" id="KW-0564">Palmitate</keyword>
<dbReference type="AlphaFoldDB" id="A0A3M0KTF3"/>
<feature type="compositionally biased region" description="Acidic residues" evidence="23">
    <location>
        <begin position="216"/>
        <end position="227"/>
    </location>
</feature>
<evidence type="ECO:0000256" key="22">
    <source>
        <dbReference type="PROSITE-ProRule" id="PRU00506"/>
    </source>
</evidence>
<keyword evidence="21" id="KW-0449">Lipoprotein</keyword>
<evidence type="ECO:0000256" key="2">
    <source>
        <dbReference type="ARBA" id="ARBA00004531"/>
    </source>
</evidence>
<dbReference type="Gene3D" id="1.10.287.210">
    <property type="match status" value="1"/>
</dbReference>
<feature type="DNA-binding region" description="Integrase-type" evidence="22">
    <location>
        <begin position="1"/>
        <end position="45"/>
    </location>
</feature>
<evidence type="ECO:0000256" key="20">
    <source>
        <dbReference type="ARBA" id="ARBA00023180"/>
    </source>
</evidence>
<dbReference type="PANTHER" id="PTHR10424">
    <property type="entry name" value="VIRAL ENVELOPE PROTEIN"/>
    <property type="match status" value="1"/>
</dbReference>
<feature type="region of interest" description="Disordered" evidence="23">
    <location>
        <begin position="216"/>
        <end position="247"/>
    </location>
</feature>
<evidence type="ECO:0000256" key="16">
    <source>
        <dbReference type="ARBA" id="ARBA00023125"/>
    </source>
</evidence>
<dbReference type="GO" id="GO:0016779">
    <property type="term" value="F:nucleotidyltransferase activity"/>
    <property type="evidence" value="ECO:0007669"/>
    <property type="project" value="UniProtKB-KW"/>
</dbReference>
<comment type="caution">
    <text evidence="26">The sequence shown here is derived from an EMBL/GenBank/DDBJ whole genome shotgun (WGS) entry which is preliminary data.</text>
</comment>
<evidence type="ECO:0000256" key="6">
    <source>
        <dbReference type="ARBA" id="ARBA00022679"/>
    </source>
</evidence>
<accession>A0A3M0KTF3</accession>
<evidence type="ECO:0000256" key="7">
    <source>
        <dbReference type="ARBA" id="ARBA00022692"/>
    </source>
</evidence>
<dbReference type="GO" id="GO:0015074">
    <property type="term" value="P:DNA integration"/>
    <property type="evidence" value="ECO:0007669"/>
    <property type="project" value="UniProtKB-KW"/>
</dbReference>
<evidence type="ECO:0000259" key="25">
    <source>
        <dbReference type="PROSITE" id="PS51027"/>
    </source>
</evidence>
<evidence type="ECO:0000256" key="10">
    <source>
        <dbReference type="ARBA" id="ARBA00022723"/>
    </source>
</evidence>
<keyword evidence="15 24" id="KW-1133">Transmembrane helix</keyword>
<dbReference type="OrthoDB" id="9838443at2759"/>
<dbReference type="Pfam" id="PF00429">
    <property type="entry name" value="TLV_coat"/>
    <property type="match status" value="1"/>
</dbReference>
<evidence type="ECO:0000256" key="24">
    <source>
        <dbReference type="SAM" id="Phobius"/>
    </source>
</evidence>
<evidence type="ECO:0000256" key="4">
    <source>
        <dbReference type="ARBA" id="ARBA00022511"/>
    </source>
</evidence>
<keyword evidence="14" id="KW-0229">DNA integration</keyword>
<dbReference type="EMBL" id="QRBI01000102">
    <property type="protein sequence ID" value="RMC16582.1"/>
    <property type="molecule type" value="Genomic_DNA"/>
</dbReference>
<evidence type="ECO:0000256" key="18">
    <source>
        <dbReference type="ARBA" id="ARBA00023139"/>
    </source>
</evidence>
<dbReference type="PANTHER" id="PTHR10424:SF81">
    <property type="entry name" value="ERVV2 PROTEIN"/>
    <property type="match status" value="1"/>
</dbReference>
<evidence type="ECO:0000256" key="3">
    <source>
        <dbReference type="ARBA" id="ARBA00004563"/>
    </source>
</evidence>
<dbReference type="PROSITE" id="PS51027">
    <property type="entry name" value="INTEGRASE_DBD"/>
    <property type="match status" value="1"/>
</dbReference>
<evidence type="ECO:0000256" key="11">
    <source>
        <dbReference type="ARBA" id="ARBA00022759"/>
    </source>
</evidence>
<evidence type="ECO:0000256" key="14">
    <source>
        <dbReference type="ARBA" id="ARBA00022908"/>
    </source>
</evidence>
<evidence type="ECO:0000256" key="5">
    <source>
        <dbReference type="ARBA" id="ARBA00022581"/>
    </source>
</evidence>
<comment type="subcellular location">
    <subcellularLocation>
        <location evidence="1">Host cell membrane</location>
        <topology evidence="1">Single-pass type I membrane protein</topology>
    </subcellularLocation>
    <subcellularLocation>
        <location evidence="2">Host endomembrane system</location>
        <topology evidence="2">Peripheral membrane protein</topology>
    </subcellularLocation>
    <subcellularLocation>
        <location evidence="3">Virion membrane</location>
        <topology evidence="3">Single-pass type I membrane protein</topology>
    </subcellularLocation>
</comment>
<keyword evidence="6" id="KW-0808">Transferase</keyword>
<evidence type="ECO:0000256" key="12">
    <source>
        <dbReference type="ARBA" id="ARBA00022801"/>
    </source>
</evidence>
<dbReference type="GO" id="GO:0046872">
    <property type="term" value="F:metal ion binding"/>
    <property type="evidence" value="ECO:0007669"/>
    <property type="project" value="UniProtKB-KW"/>
</dbReference>
<dbReference type="GO" id="GO:0003677">
    <property type="term" value="F:DNA binding"/>
    <property type="evidence" value="ECO:0007669"/>
    <property type="project" value="UniProtKB-KW"/>
</dbReference>
<evidence type="ECO:0000313" key="26">
    <source>
        <dbReference type="EMBL" id="RMC16582.1"/>
    </source>
</evidence>
<dbReference type="Pfam" id="PF00552">
    <property type="entry name" value="IN_DBD_C"/>
    <property type="match status" value="1"/>
</dbReference>
<name>A0A3M0KTF3_HIRRU</name>
<dbReference type="GO" id="GO:0016787">
    <property type="term" value="F:hydrolase activity"/>
    <property type="evidence" value="ECO:0007669"/>
    <property type="project" value="UniProtKB-KW"/>
</dbReference>
<keyword evidence="17 24" id="KW-0472">Membrane</keyword>
<dbReference type="SUPFAM" id="SSF50122">
    <property type="entry name" value="DNA-binding domain of retroviral integrase"/>
    <property type="match status" value="1"/>
</dbReference>
<evidence type="ECO:0000256" key="1">
    <source>
        <dbReference type="ARBA" id="ARBA00004402"/>
    </source>
</evidence>
<keyword evidence="20" id="KW-0325">Glycoprotein</keyword>
<evidence type="ECO:0000313" key="27">
    <source>
        <dbReference type="Proteomes" id="UP000269221"/>
    </source>
</evidence>